<keyword evidence="3 10" id="KW-0812">Transmembrane</keyword>
<evidence type="ECO:0000256" key="5">
    <source>
        <dbReference type="ARBA" id="ARBA00022892"/>
    </source>
</evidence>
<dbReference type="GO" id="GO:0031201">
    <property type="term" value="C:SNARE complex"/>
    <property type="evidence" value="ECO:0007669"/>
    <property type="project" value="TreeGrafter"/>
</dbReference>
<evidence type="ECO:0000256" key="6">
    <source>
        <dbReference type="ARBA" id="ARBA00022989"/>
    </source>
</evidence>
<dbReference type="GO" id="GO:0006890">
    <property type="term" value="P:retrograde vesicle-mediated transport, Golgi to endoplasmic reticulum"/>
    <property type="evidence" value="ECO:0007669"/>
    <property type="project" value="InterPro"/>
</dbReference>
<dbReference type="RefSeq" id="XP_031026388.1">
    <property type="nucleotide sequence ID" value="XM_031167723.1"/>
</dbReference>
<evidence type="ECO:0000256" key="10">
    <source>
        <dbReference type="SAM" id="Phobius"/>
    </source>
</evidence>
<dbReference type="STRING" id="1806994.A0A507CER1"/>
<sequence length="248" mass="27672">MSKPRDVVQKKLDTLAKAEHLTKTLVDELTSQDGKLSTHAITEKSNKIRGLLQSIGRTVEQIKESAWEEDRESDTRLILRLLQPLEDEHEKLTGLSRKAIVTANRNAQLQAEADRQELMSKGTSEAAAERIKRLASKDSVISASNELTDSMREALKMMSEEVQKSTESAQVLASSTDTLAQTSDRYKVIDSVTDSSKRLVLSMSRRDLIDRGMIVFGLVVFLGVVLHIVRKRIWLPGDAFCTGKGYLC</sequence>
<evidence type="ECO:0000256" key="4">
    <source>
        <dbReference type="ARBA" id="ARBA00022824"/>
    </source>
</evidence>
<evidence type="ECO:0000259" key="11">
    <source>
        <dbReference type="Pfam" id="PF03908"/>
    </source>
</evidence>
<evidence type="ECO:0000256" key="8">
    <source>
        <dbReference type="ARBA" id="ARBA00023136"/>
    </source>
</evidence>
<keyword evidence="5" id="KW-0931">ER-Golgi transport</keyword>
<name>A0A507CER1_9FUNG</name>
<evidence type="ECO:0000256" key="1">
    <source>
        <dbReference type="ARBA" id="ARBA00004163"/>
    </source>
</evidence>
<dbReference type="GeneID" id="42003020"/>
<dbReference type="InterPro" id="IPR005606">
    <property type="entry name" value="Sec20"/>
</dbReference>
<keyword evidence="2" id="KW-0813">Transport</keyword>
<keyword evidence="13" id="KW-1185">Reference proteome</keyword>
<evidence type="ECO:0000256" key="7">
    <source>
        <dbReference type="ARBA" id="ARBA00023054"/>
    </source>
</evidence>
<evidence type="ECO:0000256" key="3">
    <source>
        <dbReference type="ARBA" id="ARBA00022692"/>
    </source>
</evidence>
<evidence type="ECO:0000313" key="12">
    <source>
        <dbReference type="EMBL" id="TPX36003.1"/>
    </source>
</evidence>
<protein>
    <recommendedName>
        <fullName evidence="11">Sec20 C-terminal domain-containing protein</fullName>
    </recommendedName>
</protein>
<reference evidence="12 13" key="1">
    <citation type="journal article" date="2019" name="Sci. Rep.">
        <title>Comparative genomics of chytrid fungi reveal insights into the obligate biotrophic and pathogenic lifestyle of Synchytrium endobioticum.</title>
        <authorList>
            <person name="van de Vossenberg B.T.L.H."/>
            <person name="Warris S."/>
            <person name="Nguyen H.D.T."/>
            <person name="van Gent-Pelzer M.P.E."/>
            <person name="Joly D.L."/>
            <person name="van de Geest H.C."/>
            <person name="Bonants P.J.M."/>
            <person name="Smith D.S."/>
            <person name="Levesque C.A."/>
            <person name="van der Lee T.A.J."/>
        </authorList>
    </citation>
    <scope>NUCLEOTIDE SEQUENCE [LARGE SCALE GENOMIC DNA]</scope>
    <source>
        <strain evidence="12 13">JEL517</strain>
    </source>
</reference>
<evidence type="ECO:0000256" key="2">
    <source>
        <dbReference type="ARBA" id="ARBA00022448"/>
    </source>
</evidence>
<dbReference type="OrthoDB" id="46868at2759"/>
<feature type="transmembrane region" description="Helical" evidence="10">
    <location>
        <begin position="208"/>
        <end position="229"/>
    </location>
</feature>
<dbReference type="InterPro" id="IPR056173">
    <property type="entry name" value="Sec20_C"/>
</dbReference>
<comment type="subcellular location">
    <subcellularLocation>
        <location evidence="1">Endoplasmic reticulum membrane</location>
        <topology evidence="1">Single-pass type IV membrane protein</topology>
    </subcellularLocation>
</comment>
<comment type="caution">
    <text evidence="12">The sequence shown here is derived from an EMBL/GenBank/DDBJ whole genome shotgun (WGS) entry which is preliminary data.</text>
</comment>
<dbReference type="GO" id="GO:0005484">
    <property type="term" value="F:SNAP receptor activity"/>
    <property type="evidence" value="ECO:0007669"/>
    <property type="project" value="InterPro"/>
</dbReference>
<dbReference type="Proteomes" id="UP000319731">
    <property type="component" value="Unassembled WGS sequence"/>
</dbReference>
<keyword evidence="6 10" id="KW-1133">Transmembrane helix</keyword>
<dbReference type="PANTHER" id="PTHR12825:SF0">
    <property type="entry name" value="VESICLE TRANSPORT PROTEIN SEC20"/>
    <property type="match status" value="1"/>
</dbReference>
<dbReference type="PANTHER" id="PTHR12825">
    <property type="entry name" value="BNIP1-RELATED"/>
    <property type="match status" value="1"/>
</dbReference>
<dbReference type="GO" id="GO:0005789">
    <property type="term" value="C:endoplasmic reticulum membrane"/>
    <property type="evidence" value="ECO:0007669"/>
    <property type="project" value="UniProtKB-SubCell"/>
</dbReference>
<keyword evidence="8 10" id="KW-0472">Membrane</keyword>
<evidence type="ECO:0000256" key="9">
    <source>
        <dbReference type="ARBA" id="ARBA00037934"/>
    </source>
</evidence>
<organism evidence="12 13">
    <name type="scientific">Synchytrium microbalum</name>
    <dbReference type="NCBI Taxonomy" id="1806994"/>
    <lineage>
        <taxon>Eukaryota</taxon>
        <taxon>Fungi</taxon>
        <taxon>Fungi incertae sedis</taxon>
        <taxon>Chytridiomycota</taxon>
        <taxon>Chytridiomycota incertae sedis</taxon>
        <taxon>Chytridiomycetes</taxon>
        <taxon>Synchytriales</taxon>
        <taxon>Synchytriaceae</taxon>
        <taxon>Synchytrium</taxon>
    </lineage>
</organism>
<proteinExistence type="inferred from homology"/>
<keyword evidence="4" id="KW-0256">Endoplasmic reticulum</keyword>
<keyword evidence="7" id="KW-0175">Coiled coil</keyword>
<gene>
    <name evidence="12" type="ORF">SmJEL517_g01795</name>
</gene>
<evidence type="ECO:0000313" key="13">
    <source>
        <dbReference type="Proteomes" id="UP000319731"/>
    </source>
</evidence>
<feature type="domain" description="Sec20 C-terminal" evidence="11">
    <location>
        <begin position="143"/>
        <end position="233"/>
    </location>
</feature>
<dbReference type="EMBL" id="QEAO01000006">
    <property type="protein sequence ID" value="TPX36003.1"/>
    <property type="molecule type" value="Genomic_DNA"/>
</dbReference>
<accession>A0A507CER1</accession>
<dbReference type="AlphaFoldDB" id="A0A507CER1"/>
<comment type="similarity">
    <text evidence="9">Belongs to the SEC20 family.</text>
</comment>
<dbReference type="Pfam" id="PF03908">
    <property type="entry name" value="Sec20"/>
    <property type="match status" value="1"/>
</dbReference>